<evidence type="ECO:0000313" key="3">
    <source>
        <dbReference type="Proteomes" id="UP000548867"/>
    </source>
</evidence>
<gene>
    <name evidence="2" type="ORF">GGR38_003026</name>
</gene>
<dbReference type="Gene3D" id="3.40.50.1820">
    <property type="entry name" value="alpha/beta hydrolase"/>
    <property type="match status" value="1"/>
</dbReference>
<keyword evidence="3" id="KW-1185">Reference proteome</keyword>
<comment type="caution">
    <text evidence="2">The sequence shown here is derived from an EMBL/GenBank/DDBJ whole genome shotgun (WGS) entry which is preliminary data.</text>
</comment>
<organism evidence="2 3">
    <name type="scientific">Novosphingobium sediminicola</name>
    <dbReference type="NCBI Taxonomy" id="563162"/>
    <lineage>
        <taxon>Bacteria</taxon>
        <taxon>Pseudomonadati</taxon>
        <taxon>Pseudomonadota</taxon>
        <taxon>Alphaproteobacteria</taxon>
        <taxon>Sphingomonadales</taxon>
        <taxon>Sphingomonadaceae</taxon>
        <taxon>Novosphingobium</taxon>
    </lineage>
</organism>
<feature type="domain" description="AB hydrolase-1" evidence="1">
    <location>
        <begin position="35"/>
        <end position="283"/>
    </location>
</feature>
<dbReference type="GO" id="GO:0016020">
    <property type="term" value="C:membrane"/>
    <property type="evidence" value="ECO:0007669"/>
    <property type="project" value="TreeGrafter"/>
</dbReference>
<proteinExistence type="predicted"/>
<dbReference type="InterPro" id="IPR029058">
    <property type="entry name" value="AB_hydrolase_fold"/>
</dbReference>
<dbReference type="SUPFAM" id="SSF53474">
    <property type="entry name" value="alpha/beta-Hydrolases"/>
    <property type="match status" value="1"/>
</dbReference>
<dbReference type="PANTHER" id="PTHR43798:SF33">
    <property type="entry name" value="HYDROLASE, PUTATIVE (AFU_ORTHOLOGUE AFUA_2G14860)-RELATED"/>
    <property type="match status" value="1"/>
</dbReference>
<evidence type="ECO:0000259" key="1">
    <source>
        <dbReference type="Pfam" id="PF00561"/>
    </source>
</evidence>
<dbReference type="Proteomes" id="UP000548867">
    <property type="component" value="Unassembled WGS sequence"/>
</dbReference>
<name>A0A7W6CGG4_9SPHN</name>
<dbReference type="InterPro" id="IPR050266">
    <property type="entry name" value="AB_hydrolase_sf"/>
</dbReference>
<dbReference type="InterPro" id="IPR000639">
    <property type="entry name" value="Epox_hydrolase-like"/>
</dbReference>
<dbReference type="PANTHER" id="PTHR43798">
    <property type="entry name" value="MONOACYLGLYCEROL LIPASE"/>
    <property type="match status" value="1"/>
</dbReference>
<sequence>MVKLSSSDSIRPRSNYFTSQTLRLHYLEWGDPNAPVLVLQHGGFDHARSMDWLARELAGEWRVIAPDLRGHGNSAWSPDADYTMAALLMDFANLADALGQEKLTICAHSLGAMVTTRYAGIFPDRVARFVNIEGLALSSGRNSQRMIQPFAARVANWIRLHQEAAKRHPKRYASEEDAFARMREKNPYLSDDQVRHLTHHALRSNDDGTYSWKFDPRLNIWPVLDFPEEEVIAMWQAVTCPVLFLHGSNTFMPNPGKDGRIEHFRNARLIEYDNASHWLHHDRFPTVLEDIRAFLAEG</sequence>
<dbReference type="EMBL" id="JACIDX010000011">
    <property type="protein sequence ID" value="MBB3956069.1"/>
    <property type="molecule type" value="Genomic_DNA"/>
</dbReference>
<dbReference type="PRINTS" id="PR00412">
    <property type="entry name" value="EPOXHYDRLASE"/>
</dbReference>
<dbReference type="AlphaFoldDB" id="A0A7W6CGG4"/>
<reference evidence="2 3" key="1">
    <citation type="submission" date="2020-08" db="EMBL/GenBank/DDBJ databases">
        <title>Genomic Encyclopedia of Type Strains, Phase IV (KMG-IV): sequencing the most valuable type-strain genomes for metagenomic binning, comparative biology and taxonomic classification.</title>
        <authorList>
            <person name="Goeker M."/>
        </authorList>
    </citation>
    <scope>NUCLEOTIDE SEQUENCE [LARGE SCALE GENOMIC DNA]</scope>
    <source>
        <strain evidence="2 3">DSM 27057</strain>
    </source>
</reference>
<dbReference type="GO" id="GO:0003824">
    <property type="term" value="F:catalytic activity"/>
    <property type="evidence" value="ECO:0007669"/>
    <property type="project" value="InterPro"/>
</dbReference>
<dbReference type="InterPro" id="IPR000073">
    <property type="entry name" value="AB_hydrolase_1"/>
</dbReference>
<accession>A0A7W6CGG4</accession>
<protein>
    <submittedName>
        <fullName evidence="2">Pimeloyl-ACP methyl ester carboxylesterase</fullName>
    </submittedName>
</protein>
<evidence type="ECO:0000313" key="2">
    <source>
        <dbReference type="EMBL" id="MBB3956069.1"/>
    </source>
</evidence>
<dbReference type="RefSeq" id="WP_183626915.1">
    <property type="nucleotide sequence ID" value="NZ_JACIDX010000011.1"/>
</dbReference>
<dbReference type="Pfam" id="PF00561">
    <property type="entry name" value="Abhydrolase_1"/>
    <property type="match status" value="1"/>
</dbReference>